<evidence type="ECO:0000313" key="12">
    <source>
        <dbReference type="RefSeq" id="XP_015969184.1"/>
    </source>
</evidence>
<protein>
    <recommendedName>
        <fullName evidence="3">glucan endo-1,3-beta-D-glucosidase</fullName>
        <ecNumber evidence="3">3.2.1.39</ecNumber>
    </recommendedName>
    <alternativeName>
        <fullName evidence="6">(1-&gt;3)-beta-glucan endohydrolase</fullName>
    </alternativeName>
    <alternativeName>
        <fullName evidence="7">Beta-1,3-endoglucanase</fullName>
    </alternativeName>
</protein>
<comment type="similarity">
    <text evidence="2 8">Belongs to the glycosyl hydrolase 17 family.</text>
</comment>
<evidence type="ECO:0000256" key="4">
    <source>
        <dbReference type="ARBA" id="ARBA00022801"/>
    </source>
</evidence>
<accession>A0A6P4DTH3</accession>
<keyword evidence="4 9" id="KW-0378">Hydrolase</keyword>
<dbReference type="Gene3D" id="3.20.20.80">
    <property type="entry name" value="Glycosidases"/>
    <property type="match status" value="1"/>
</dbReference>
<organism evidence="11 12">
    <name type="scientific">Arachis duranensis</name>
    <name type="common">Wild peanut</name>
    <dbReference type="NCBI Taxonomy" id="130453"/>
    <lineage>
        <taxon>Eukaryota</taxon>
        <taxon>Viridiplantae</taxon>
        <taxon>Streptophyta</taxon>
        <taxon>Embryophyta</taxon>
        <taxon>Tracheophyta</taxon>
        <taxon>Spermatophyta</taxon>
        <taxon>Magnoliopsida</taxon>
        <taxon>eudicotyledons</taxon>
        <taxon>Gunneridae</taxon>
        <taxon>Pentapetalae</taxon>
        <taxon>rosids</taxon>
        <taxon>fabids</taxon>
        <taxon>Fabales</taxon>
        <taxon>Fabaceae</taxon>
        <taxon>Papilionoideae</taxon>
        <taxon>50 kb inversion clade</taxon>
        <taxon>dalbergioids sensu lato</taxon>
        <taxon>Dalbergieae</taxon>
        <taxon>Pterocarpus clade</taxon>
        <taxon>Arachis</taxon>
    </lineage>
</organism>
<evidence type="ECO:0000256" key="1">
    <source>
        <dbReference type="ARBA" id="ARBA00000382"/>
    </source>
</evidence>
<dbReference type="SUPFAM" id="SSF51445">
    <property type="entry name" value="(Trans)glycosidases"/>
    <property type="match status" value="1"/>
</dbReference>
<dbReference type="Proteomes" id="UP000515211">
    <property type="component" value="Chromosome 6"/>
</dbReference>
<dbReference type="EC" id="3.2.1.39" evidence="3"/>
<evidence type="ECO:0000256" key="10">
    <source>
        <dbReference type="SAM" id="SignalP"/>
    </source>
</evidence>
<dbReference type="PROSITE" id="PS00587">
    <property type="entry name" value="GLYCOSYL_HYDROL_F17"/>
    <property type="match status" value="1"/>
</dbReference>
<dbReference type="InterPro" id="IPR000490">
    <property type="entry name" value="Glyco_hydro_17"/>
</dbReference>
<evidence type="ECO:0000256" key="3">
    <source>
        <dbReference type="ARBA" id="ARBA00012780"/>
    </source>
</evidence>
<dbReference type="RefSeq" id="XP_015969184.1">
    <property type="nucleotide sequence ID" value="XM_016113698.3"/>
</dbReference>
<evidence type="ECO:0000256" key="5">
    <source>
        <dbReference type="ARBA" id="ARBA00023295"/>
    </source>
</evidence>
<dbReference type="GeneID" id="107492649"/>
<reference evidence="12" key="2">
    <citation type="submission" date="2025-08" db="UniProtKB">
        <authorList>
            <consortium name="RefSeq"/>
        </authorList>
    </citation>
    <scope>IDENTIFICATION</scope>
    <source>
        <tissue evidence="12">Whole plant</tissue>
    </source>
</reference>
<reference evidence="11" key="1">
    <citation type="journal article" date="2016" name="Nat. Genet.">
        <title>The genome sequences of Arachis duranensis and Arachis ipaensis, the diploid ancestors of cultivated peanut.</title>
        <authorList>
            <person name="Bertioli D.J."/>
            <person name="Cannon S.B."/>
            <person name="Froenicke L."/>
            <person name="Huang G."/>
            <person name="Farmer A.D."/>
            <person name="Cannon E.K."/>
            <person name="Liu X."/>
            <person name="Gao D."/>
            <person name="Clevenger J."/>
            <person name="Dash S."/>
            <person name="Ren L."/>
            <person name="Moretzsohn M.C."/>
            <person name="Shirasawa K."/>
            <person name="Huang W."/>
            <person name="Vidigal B."/>
            <person name="Abernathy B."/>
            <person name="Chu Y."/>
            <person name="Niederhuth C.E."/>
            <person name="Umale P."/>
            <person name="Araujo A.C."/>
            <person name="Kozik A."/>
            <person name="Kim K.D."/>
            <person name="Burow M.D."/>
            <person name="Varshney R.K."/>
            <person name="Wang X."/>
            <person name="Zhang X."/>
            <person name="Barkley N."/>
            <person name="Guimaraes P.M."/>
            <person name="Isobe S."/>
            <person name="Guo B."/>
            <person name="Liao B."/>
            <person name="Stalker H.T."/>
            <person name="Schmitz R.J."/>
            <person name="Scheffler B.E."/>
            <person name="Leal-Bertioli S.C."/>
            <person name="Xun X."/>
            <person name="Jackson S.A."/>
            <person name="Michelmore R."/>
            <person name="Ozias-Akins P."/>
        </authorList>
    </citation>
    <scope>NUCLEOTIDE SEQUENCE [LARGE SCALE GENOMIC DNA]</scope>
    <source>
        <strain evidence="11">cv. V14167</strain>
    </source>
</reference>
<sequence>MAQSYSTVKFSSIFSIILYSLLVLLIAGTATTEATGVCYGNMGSNLPSAQEVVALYKQYNIPRMRIYAPDQNVLEALRGSNIELFMDIPKENLAPLAATQDNANQWVQQYVRNYGNVRFRYISVGNEVKPNEIYAQYVVPAMNNIQNALNAAGLGNQIKVSNTIETGALGQSYPPSQGSFNANYRAAYLDGVIRFLVNNRSPLLVNVYPYFSYFFNQRDIRLDYALFTAPSALVTDGSLHYQNLFDAIVDATYSALEKAGGGSLEIVVAETGWPSDGGVATSLDNARTYNTKLVEHVKLGTPKRPGRPIETYVFAMFDENNKNQSPPPYTYEKFWGLFLPNKQPKYPINLN</sequence>
<feature type="chain" id="PRO_5028385807" description="glucan endo-1,3-beta-D-glucosidase" evidence="10">
    <location>
        <begin position="35"/>
        <end position="351"/>
    </location>
</feature>
<name>A0A6P4DTH3_ARADU</name>
<evidence type="ECO:0000256" key="6">
    <source>
        <dbReference type="ARBA" id="ARBA00033335"/>
    </source>
</evidence>
<evidence type="ECO:0000313" key="11">
    <source>
        <dbReference type="Proteomes" id="UP000515211"/>
    </source>
</evidence>
<keyword evidence="5 9" id="KW-0326">Glycosidase</keyword>
<feature type="signal peptide" evidence="10">
    <location>
        <begin position="1"/>
        <end position="34"/>
    </location>
</feature>
<dbReference type="GO" id="GO:0042973">
    <property type="term" value="F:glucan endo-1,3-beta-D-glucosidase activity"/>
    <property type="evidence" value="ECO:0007669"/>
    <property type="project" value="UniProtKB-EC"/>
</dbReference>
<dbReference type="FunFam" id="3.20.20.80:FF:000010">
    <property type="entry name" value="glucan endo-1,3-beta-glucosidase, basic"/>
    <property type="match status" value="1"/>
</dbReference>
<dbReference type="InterPro" id="IPR017853">
    <property type="entry name" value="GH"/>
</dbReference>
<comment type="catalytic activity">
    <reaction evidence="1">
        <text>Hydrolysis of (1-&gt;3)-beta-D-glucosidic linkages in (1-&gt;3)-beta-D-glucans.</text>
        <dbReference type="EC" id="3.2.1.39"/>
    </reaction>
</comment>
<dbReference type="AlphaFoldDB" id="A0A6P4DTH3"/>
<keyword evidence="11" id="KW-1185">Reference proteome</keyword>
<proteinExistence type="inferred from homology"/>
<evidence type="ECO:0000256" key="9">
    <source>
        <dbReference type="RuleBase" id="RU004336"/>
    </source>
</evidence>
<dbReference type="GO" id="GO:0005975">
    <property type="term" value="P:carbohydrate metabolic process"/>
    <property type="evidence" value="ECO:0007669"/>
    <property type="project" value="InterPro"/>
</dbReference>
<dbReference type="Pfam" id="PF00332">
    <property type="entry name" value="Glyco_hydro_17"/>
    <property type="match status" value="1"/>
</dbReference>
<gene>
    <name evidence="12" type="primary">LOC107492649</name>
</gene>
<keyword evidence="10" id="KW-0732">Signal</keyword>
<dbReference type="PANTHER" id="PTHR32227">
    <property type="entry name" value="GLUCAN ENDO-1,3-BETA-GLUCOSIDASE BG1-RELATED-RELATED"/>
    <property type="match status" value="1"/>
</dbReference>
<evidence type="ECO:0000256" key="2">
    <source>
        <dbReference type="ARBA" id="ARBA00008773"/>
    </source>
</evidence>
<evidence type="ECO:0000256" key="7">
    <source>
        <dbReference type="ARBA" id="ARBA00033417"/>
    </source>
</evidence>
<dbReference type="OrthoDB" id="941679at2759"/>
<dbReference type="InterPro" id="IPR044965">
    <property type="entry name" value="Glyco_hydro_17_plant"/>
</dbReference>
<dbReference type="KEGG" id="adu:107492649"/>
<evidence type="ECO:0000256" key="8">
    <source>
        <dbReference type="RuleBase" id="RU004335"/>
    </source>
</evidence>